<dbReference type="Gene3D" id="1.10.110.10">
    <property type="entry name" value="Plant lipid-transfer and hydrophobic proteins"/>
    <property type="match status" value="1"/>
</dbReference>
<dbReference type="RefSeq" id="XP_021852455.1">
    <property type="nucleotide sequence ID" value="XM_021996763.2"/>
</dbReference>
<gene>
    <name evidence="3" type="primary">LOC110791982</name>
</gene>
<evidence type="ECO:0000313" key="2">
    <source>
        <dbReference type="Proteomes" id="UP000813463"/>
    </source>
</evidence>
<proteinExistence type="predicted"/>
<dbReference type="SMART" id="SM00499">
    <property type="entry name" value="AAI"/>
    <property type="match status" value="1"/>
</dbReference>
<dbReference type="InterPro" id="IPR036312">
    <property type="entry name" value="Bifun_inhib/LTP/seed_sf"/>
</dbReference>
<dbReference type="GeneID" id="110791982"/>
<evidence type="ECO:0000259" key="1">
    <source>
        <dbReference type="SMART" id="SM00499"/>
    </source>
</evidence>
<dbReference type="PANTHER" id="PTHR33286:SF1">
    <property type="entry name" value="OS01G0800600 PROTEIN"/>
    <property type="match status" value="1"/>
</dbReference>
<evidence type="ECO:0000313" key="3">
    <source>
        <dbReference type="RefSeq" id="XP_021852455.1"/>
    </source>
</evidence>
<feature type="domain" description="Bifunctional inhibitor/plant lipid transfer protein/seed storage helical" evidence="1">
    <location>
        <begin position="35"/>
        <end position="109"/>
    </location>
</feature>
<dbReference type="SUPFAM" id="SSF47699">
    <property type="entry name" value="Bifunctional inhibitor/lipid-transfer protein/seed storage 2S albumin"/>
    <property type="match status" value="1"/>
</dbReference>
<keyword evidence="2" id="KW-1185">Reference proteome</keyword>
<dbReference type="Proteomes" id="UP000813463">
    <property type="component" value="Chromosome 1"/>
</dbReference>
<organism evidence="2 3">
    <name type="scientific">Spinacia oleracea</name>
    <name type="common">Spinach</name>
    <dbReference type="NCBI Taxonomy" id="3562"/>
    <lineage>
        <taxon>Eukaryota</taxon>
        <taxon>Viridiplantae</taxon>
        <taxon>Streptophyta</taxon>
        <taxon>Embryophyta</taxon>
        <taxon>Tracheophyta</taxon>
        <taxon>Spermatophyta</taxon>
        <taxon>Magnoliopsida</taxon>
        <taxon>eudicotyledons</taxon>
        <taxon>Gunneridae</taxon>
        <taxon>Pentapetalae</taxon>
        <taxon>Caryophyllales</taxon>
        <taxon>Chenopodiaceae</taxon>
        <taxon>Chenopodioideae</taxon>
        <taxon>Anserineae</taxon>
        <taxon>Spinacia</taxon>
    </lineage>
</organism>
<reference evidence="2" key="1">
    <citation type="journal article" date="2021" name="Nat. Commun.">
        <title>Genomic analyses provide insights into spinach domestication and the genetic basis of agronomic traits.</title>
        <authorList>
            <person name="Cai X."/>
            <person name="Sun X."/>
            <person name="Xu C."/>
            <person name="Sun H."/>
            <person name="Wang X."/>
            <person name="Ge C."/>
            <person name="Zhang Z."/>
            <person name="Wang Q."/>
            <person name="Fei Z."/>
            <person name="Jiao C."/>
            <person name="Wang Q."/>
        </authorList>
    </citation>
    <scope>NUCLEOTIDE SEQUENCE [LARGE SCALE GENOMIC DNA]</scope>
    <source>
        <strain evidence="2">cv. Varoflay</strain>
    </source>
</reference>
<dbReference type="CDD" id="cd04660">
    <property type="entry name" value="nsLTP_like"/>
    <property type="match status" value="1"/>
</dbReference>
<reference evidence="3" key="2">
    <citation type="submission" date="2025-08" db="UniProtKB">
        <authorList>
            <consortium name="RefSeq"/>
        </authorList>
    </citation>
    <scope>IDENTIFICATION</scope>
    <source>
        <tissue evidence="3">Leaf</tissue>
    </source>
</reference>
<dbReference type="AlphaFoldDB" id="A0A9R0IPZ5"/>
<dbReference type="InterPro" id="IPR016140">
    <property type="entry name" value="Bifunc_inhib/LTP/seed_store"/>
</dbReference>
<dbReference type="Pfam" id="PF14368">
    <property type="entry name" value="LTP_2"/>
    <property type="match status" value="1"/>
</dbReference>
<protein>
    <submittedName>
        <fullName evidence="3">Uncharacterized protein isoform X2</fullName>
    </submittedName>
</protein>
<name>A0A9R0IPZ5_SPIOL</name>
<accession>A0A9R0IPZ5</accession>
<dbReference type="PANTHER" id="PTHR33286">
    <property type="entry name" value="BIFUNCTIONAL INHIBITOR/LIPID-TRANSFER PROTEIN/SEED STORAGE 2S ALBUMIN SUPERFAMILY PROTEIN"/>
    <property type="match status" value="1"/>
</dbReference>
<sequence length="115" mass="12431">MALVSPKLRLTAITIIVMCCIISFGNEKLMAYGQCEGDITGIISKCAKYVRKAGPKTPPSSQCCASVKKANIPCLCKYVTKDVEEYVSVEKAVYVAQYCGITLHHGSKCGSYTIP</sequence>
<dbReference type="InterPro" id="IPR044741">
    <property type="entry name" value="NsLTP-like"/>
</dbReference>